<keyword evidence="1" id="KW-0862">Zinc</keyword>
<sequence length="1155" mass="129886">MDLDSAHVVATSKALMLKQAPITKTVGGVETIMPPTTVDEKVHRRLEMKARSTLLMGILNKHQLKFDSIKDAKSLQQAVEKRFGGNAATKKTQRNLLKNKPEIDTLSLDDLYNNLKIYEPEVKVNTAHGVSAASTQAKIANPINIDNLGDAVIYALLASQPSSPQLVNKDLEQIHPDDLEEMDLKWKIAMLTMRASRFLKKTGKKFSMNDTETMRFDKTKVECYNCHKIGHSTRECRAPRNQDNRNMESTKRSVPVETPTSNALVSCDGLDESADKPVANEPIVKTSEAKPKGVRKNNGAPIIEDWVSHDEDENVSKPKIEKKTVKPTFAKVEFVKSKEQGNLQKDLQEKGVIDSGCSRHITGNMSYLTDYEEIDGGYVAFGGNPKGGKSLEKIQSKLKRTPALSFLRPFGCPVTILNTKDHLGKFDGKVDEGFFVGYSINRKAFRVFNSRTRIVEENLHVKFSENTTNIAGSGPNWLFDIDALINSMNYNPVVARNQSTGNAGTEACDDTRKARVEIVPGKDYILLPLWTADPPFSQGSKSSQADEFQPSNDDGKKVDEDLRQESECKDQEKEYNVNNINNINAANINEVNVVGANSSDDLLDDLNMSELEDIGIFDYEDYENAGAEADINNLDATIQVSPISTERIHKDHPIEQVIRDVHSTTQTRNMLKNLEEHGFVTTIHQRTNHKDLLNCLFACFLSQEEPKKTLWCTRWMSRVLFSMESLKKRRSLNEFYGRTYILPRIAKVKTASTPMETQKPLLKDEDGEEVDVHMEAHIHAKVDGKKIVNTKASVRRDLQLDDAEGVDSLPNAIIFEQLTLMGVGKGFSRNETPLFPTMMVQAEEEVGKGSTGPIDTHQTPIITQSSSSQPQKKQRLRKPTRKVTKVPQPSDPMENITEEAVQEERVSRFSNDPPLSGEDRLKLNELMELCTTLQQKVLALANDKTTQALEIESLKRRVKKLERKSRPHKLKRLYKVDLPARVVSSEDEGLDKEDASKQERKIANIDVDEEITLVDETADDRGRFDSTYFDADTYMFRVHDLVGDEVIVESEDPEETVKAAATTVTDNTRTKAKGLVIHEKEQAPTTIVSLQQSSHAMAKDKVKAIMIEEPAKTKKKDQIRMDEEAALRLQAEVEEEERLEKERAQEALIAEWDDI</sequence>
<dbReference type="InterPro" id="IPR001878">
    <property type="entry name" value="Znf_CCHC"/>
</dbReference>
<evidence type="ECO:0000259" key="3">
    <source>
        <dbReference type="PROSITE" id="PS50158"/>
    </source>
</evidence>
<feature type="compositionally biased region" description="Basic residues" evidence="2">
    <location>
        <begin position="872"/>
        <end position="884"/>
    </location>
</feature>
<evidence type="ECO:0000313" key="4">
    <source>
        <dbReference type="EMBL" id="GEU34900.1"/>
    </source>
</evidence>
<name>A0A6L2JDU0_TANCI</name>
<feature type="region of interest" description="Disordered" evidence="2">
    <location>
        <begin position="237"/>
        <end position="262"/>
    </location>
</feature>
<dbReference type="Pfam" id="PF25597">
    <property type="entry name" value="SH3_retrovirus"/>
    <property type="match status" value="1"/>
</dbReference>
<reference evidence="4" key="1">
    <citation type="journal article" date="2019" name="Sci. Rep.">
        <title>Draft genome of Tanacetum cinerariifolium, the natural source of mosquito coil.</title>
        <authorList>
            <person name="Yamashiro T."/>
            <person name="Shiraishi A."/>
            <person name="Satake H."/>
            <person name="Nakayama K."/>
        </authorList>
    </citation>
    <scope>NUCLEOTIDE SEQUENCE</scope>
</reference>
<keyword evidence="1" id="KW-0479">Metal-binding</keyword>
<dbReference type="AlphaFoldDB" id="A0A6L2JDU0"/>
<feature type="compositionally biased region" description="Basic and acidic residues" evidence="2">
    <location>
        <begin position="237"/>
        <end position="251"/>
    </location>
</feature>
<feature type="compositionally biased region" description="Basic and acidic residues" evidence="2">
    <location>
        <begin position="553"/>
        <end position="563"/>
    </location>
</feature>
<feature type="region of interest" description="Disordered" evidence="2">
    <location>
        <begin position="536"/>
        <end position="563"/>
    </location>
</feature>
<dbReference type="SUPFAM" id="SSF57756">
    <property type="entry name" value="Retrovirus zinc finger-like domains"/>
    <property type="match status" value="1"/>
</dbReference>
<evidence type="ECO:0000256" key="1">
    <source>
        <dbReference type="PROSITE-ProRule" id="PRU00047"/>
    </source>
</evidence>
<protein>
    <submittedName>
        <fullName evidence="4">Ribonuclease H-like domain-containing protein</fullName>
    </submittedName>
</protein>
<feature type="compositionally biased region" description="Low complexity" evidence="2">
    <location>
        <begin position="858"/>
        <end position="871"/>
    </location>
</feature>
<dbReference type="EMBL" id="BKCJ010000630">
    <property type="protein sequence ID" value="GEU34900.1"/>
    <property type="molecule type" value="Genomic_DNA"/>
</dbReference>
<accession>A0A6L2JDU0</accession>
<feature type="compositionally biased region" description="Polar residues" evidence="2">
    <location>
        <begin position="537"/>
        <end position="552"/>
    </location>
</feature>
<evidence type="ECO:0000256" key="2">
    <source>
        <dbReference type="SAM" id="MobiDB-lite"/>
    </source>
</evidence>
<gene>
    <name evidence="4" type="ORF">Tci_006878</name>
</gene>
<dbReference type="Gene3D" id="4.10.60.10">
    <property type="entry name" value="Zinc finger, CCHC-type"/>
    <property type="match status" value="1"/>
</dbReference>
<proteinExistence type="predicted"/>
<dbReference type="GO" id="GO:0003676">
    <property type="term" value="F:nucleic acid binding"/>
    <property type="evidence" value="ECO:0007669"/>
    <property type="project" value="InterPro"/>
</dbReference>
<dbReference type="PROSITE" id="PS50158">
    <property type="entry name" value="ZF_CCHC"/>
    <property type="match status" value="1"/>
</dbReference>
<dbReference type="InterPro" id="IPR057670">
    <property type="entry name" value="SH3_retrovirus"/>
</dbReference>
<dbReference type="GO" id="GO:0008270">
    <property type="term" value="F:zinc ion binding"/>
    <property type="evidence" value="ECO:0007669"/>
    <property type="project" value="UniProtKB-KW"/>
</dbReference>
<feature type="domain" description="CCHC-type" evidence="3">
    <location>
        <begin position="223"/>
        <end position="237"/>
    </location>
</feature>
<comment type="caution">
    <text evidence="4">The sequence shown here is derived from an EMBL/GenBank/DDBJ whole genome shotgun (WGS) entry which is preliminary data.</text>
</comment>
<feature type="region of interest" description="Disordered" evidence="2">
    <location>
        <begin position="844"/>
        <end position="892"/>
    </location>
</feature>
<keyword evidence="1" id="KW-0863">Zinc-finger</keyword>
<organism evidence="4">
    <name type="scientific">Tanacetum cinerariifolium</name>
    <name type="common">Dalmatian daisy</name>
    <name type="synonym">Chrysanthemum cinerariifolium</name>
    <dbReference type="NCBI Taxonomy" id="118510"/>
    <lineage>
        <taxon>Eukaryota</taxon>
        <taxon>Viridiplantae</taxon>
        <taxon>Streptophyta</taxon>
        <taxon>Embryophyta</taxon>
        <taxon>Tracheophyta</taxon>
        <taxon>Spermatophyta</taxon>
        <taxon>Magnoliopsida</taxon>
        <taxon>eudicotyledons</taxon>
        <taxon>Gunneridae</taxon>
        <taxon>Pentapetalae</taxon>
        <taxon>asterids</taxon>
        <taxon>campanulids</taxon>
        <taxon>Asterales</taxon>
        <taxon>Asteraceae</taxon>
        <taxon>Asteroideae</taxon>
        <taxon>Anthemideae</taxon>
        <taxon>Anthemidinae</taxon>
        <taxon>Tanacetum</taxon>
    </lineage>
</organism>
<dbReference type="InterPro" id="IPR036875">
    <property type="entry name" value="Znf_CCHC_sf"/>
</dbReference>